<proteinExistence type="inferred from homology"/>
<evidence type="ECO:0000256" key="2">
    <source>
        <dbReference type="ARBA" id="ARBA00005983"/>
    </source>
</evidence>
<keyword evidence="4" id="KW-0808">Transferase</keyword>
<evidence type="ECO:0000256" key="4">
    <source>
        <dbReference type="ARBA" id="ARBA00022679"/>
    </source>
</evidence>
<dbReference type="PANTHER" id="PTHR12358:SF106">
    <property type="entry name" value="LIPID KINASE YEGS"/>
    <property type="match status" value="1"/>
</dbReference>
<dbReference type="Gene3D" id="3.40.50.10330">
    <property type="entry name" value="Probable inorganic polyphosphate/atp-NAD kinase, domain 1"/>
    <property type="match status" value="1"/>
</dbReference>
<dbReference type="OrthoDB" id="9786026at2"/>
<comment type="similarity">
    <text evidence="2">Belongs to the diacylglycerol/lipid kinase family.</text>
</comment>
<dbReference type="InterPro" id="IPR050187">
    <property type="entry name" value="Lipid_Phosphate_FormReg"/>
</dbReference>
<dbReference type="GO" id="GO:0005524">
    <property type="term" value="F:ATP binding"/>
    <property type="evidence" value="ECO:0007669"/>
    <property type="project" value="UniProtKB-KW"/>
</dbReference>
<dbReference type="GO" id="GO:0005886">
    <property type="term" value="C:plasma membrane"/>
    <property type="evidence" value="ECO:0007669"/>
    <property type="project" value="TreeGrafter"/>
</dbReference>
<evidence type="ECO:0000256" key="12">
    <source>
        <dbReference type="ARBA" id="ARBA00023264"/>
    </source>
</evidence>
<evidence type="ECO:0000313" key="14">
    <source>
        <dbReference type="Proteomes" id="UP000076476"/>
    </source>
</evidence>
<evidence type="ECO:0000256" key="8">
    <source>
        <dbReference type="ARBA" id="ARBA00022840"/>
    </source>
</evidence>
<keyword evidence="5" id="KW-0479">Metal-binding</keyword>
<comment type="cofactor">
    <cofactor evidence="1">
        <name>Mg(2+)</name>
        <dbReference type="ChEBI" id="CHEBI:18420"/>
    </cofactor>
</comment>
<evidence type="ECO:0000313" key="13">
    <source>
        <dbReference type="EMBL" id="KZN95974.1"/>
    </source>
</evidence>
<dbReference type="InterPro" id="IPR045540">
    <property type="entry name" value="YegS/DAGK_C"/>
</dbReference>
<dbReference type="InterPro" id="IPR001206">
    <property type="entry name" value="Diacylglycerol_kinase_cat_dom"/>
</dbReference>
<dbReference type="PROSITE" id="PS50146">
    <property type="entry name" value="DAGK"/>
    <property type="match status" value="1"/>
</dbReference>
<dbReference type="Gene3D" id="2.60.200.40">
    <property type="match status" value="1"/>
</dbReference>
<dbReference type="Pfam" id="PF00781">
    <property type="entry name" value="DAGK_cat"/>
    <property type="match status" value="1"/>
</dbReference>
<dbReference type="SMART" id="SM00046">
    <property type="entry name" value="DAGKc"/>
    <property type="match status" value="1"/>
</dbReference>
<dbReference type="GO" id="GO:0016301">
    <property type="term" value="F:kinase activity"/>
    <property type="evidence" value="ECO:0007669"/>
    <property type="project" value="UniProtKB-KW"/>
</dbReference>
<accession>A0A165XFN8</accession>
<evidence type="ECO:0000256" key="6">
    <source>
        <dbReference type="ARBA" id="ARBA00022741"/>
    </source>
</evidence>
<dbReference type="GO" id="GO:0008654">
    <property type="term" value="P:phospholipid biosynthetic process"/>
    <property type="evidence" value="ECO:0007669"/>
    <property type="project" value="UniProtKB-KW"/>
</dbReference>
<comment type="caution">
    <text evidence="13">The sequence shown here is derived from an EMBL/GenBank/DDBJ whole genome shotgun (WGS) entry which is preliminary data.</text>
</comment>
<keyword evidence="14" id="KW-1185">Reference proteome</keyword>
<reference evidence="13 14" key="1">
    <citation type="submission" date="2016-04" db="EMBL/GenBank/DDBJ databases">
        <title>Draft genome sequence of Aeribacillus pallidus 8m3 from petroleum reservoir.</title>
        <authorList>
            <person name="Poltaraus A.B."/>
            <person name="Nazina T.N."/>
            <person name="Tourova T.P."/>
            <person name="Malakho S.M."/>
            <person name="Korshunova A.V."/>
            <person name="Sokolova D.S."/>
        </authorList>
    </citation>
    <scope>NUCLEOTIDE SEQUENCE [LARGE SCALE GENOMIC DNA]</scope>
    <source>
        <strain evidence="13 14">8m3</strain>
    </source>
</reference>
<keyword evidence="7 13" id="KW-0418">Kinase</keyword>
<keyword evidence="3" id="KW-0444">Lipid biosynthesis</keyword>
<evidence type="ECO:0000256" key="3">
    <source>
        <dbReference type="ARBA" id="ARBA00022516"/>
    </source>
</evidence>
<dbReference type="SUPFAM" id="SSF111331">
    <property type="entry name" value="NAD kinase/diacylglycerol kinase-like"/>
    <property type="match status" value="1"/>
</dbReference>
<evidence type="ECO:0000256" key="11">
    <source>
        <dbReference type="ARBA" id="ARBA00023209"/>
    </source>
</evidence>
<dbReference type="GO" id="GO:0046872">
    <property type="term" value="F:metal ion binding"/>
    <property type="evidence" value="ECO:0007669"/>
    <property type="project" value="UniProtKB-KW"/>
</dbReference>
<dbReference type="InterPro" id="IPR017438">
    <property type="entry name" value="ATP-NAD_kinase_N"/>
</dbReference>
<organism evidence="13 14">
    <name type="scientific">Aeribacillus pallidus</name>
    <dbReference type="NCBI Taxonomy" id="33936"/>
    <lineage>
        <taxon>Bacteria</taxon>
        <taxon>Bacillati</taxon>
        <taxon>Bacillota</taxon>
        <taxon>Bacilli</taxon>
        <taxon>Bacillales</taxon>
        <taxon>Bacillaceae</taxon>
        <taxon>Aeribacillus</taxon>
    </lineage>
</organism>
<protein>
    <submittedName>
        <fullName evidence="13">Lipid kinase</fullName>
    </submittedName>
</protein>
<keyword evidence="9" id="KW-0460">Magnesium</keyword>
<name>A0A165XFN8_9BACI</name>
<evidence type="ECO:0000256" key="9">
    <source>
        <dbReference type="ARBA" id="ARBA00022842"/>
    </source>
</evidence>
<evidence type="ECO:0000256" key="5">
    <source>
        <dbReference type="ARBA" id="ARBA00022723"/>
    </source>
</evidence>
<dbReference type="Proteomes" id="UP000076476">
    <property type="component" value="Unassembled WGS sequence"/>
</dbReference>
<keyword evidence="6" id="KW-0547">Nucleotide-binding</keyword>
<evidence type="ECO:0000256" key="1">
    <source>
        <dbReference type="ARBA" id="ARBA00001946"/>
    </source>
</evidence>
<evidence type="ECO:0000256" key="7">
    <source>
        <dbReference type="ARBA" id="ARBA00022777"/>
    </source>
</evidence>
<dbReference type="NCBIfam" id="TIGR00147">
    <property type="entry name" value="YegS/Rv2252/BmrU family lipid kinase"/>
    <property type="match status" value="1"/>
</dbReference>
<dbReference type="AlphaFoldDB" id="A0A165XFN8"/>
<evidence type="ECO:0000256" key="10">
    <source>
        <dbReference type="ARBA" id="ARBA00023098"/>
    </source>
</evidence>
<keyword evidence="11" id="KW-0594">Phospholipid biosynthesis</keyword>
<sequence length="294" mass="32596">MYYFIVNKISGNGKGLKVWKKTEKLLQEKQINYQVRFTNRPKHAAEIAKELSSEKCYAVVAVGGDGTIHDVANGLINSNIPLGVIPAGSGNDFARALDIPKDYKKALKRILMGKQRKIDIGRIGNEYFITVMGIGFDGKVAEINNGSKYKNWLNFIRLGNLSYGLSFLHVLLKYRPVSIQLMVDGEKLVFCNVWLIAIANISNYGGGIKICPNACYNDGLFDICIVHGMNKWELLRTFPKAFKGKHILHPGVTMITGKQVEVISELPVIVQGDGEILTKTPMSVTIQRGGLLII</sequence>
<dbReference type="Pfam" id="PF19279">
    <property type="entry name" value="YegS_C"/>
    <property type="match status" value="1"/>
</dbReference>
<keyword evidence="8" id="KW-0067">ATP-binding</keyword>
<dbReference type="PANTHER" id="PTHR12358">
    <property type="entry name" value="SPHINGOSINE KINASE"/>
    <property type="match status" value="1"/>
</dbReference>
<dbReference type="RefSeq" id="WP_063388364.1">
    <property type="nucleotide sequence ID" value="NZ_LWBR01000032.1"/>
</dbReference>
<dbReference type="InterPro" id="IPR005218">
    <property type="entry name" value="Diacylglycerol/lipid_kinase"/>
</dbReference>
<keyword evidence="12" id="KW-1208">Phospholipid metabolism</keyword>
<keyword evidence="10" id="KW-0443">Lipid metabolism</keyword>
<dbReference type="InterPro" id="IPR016064">
    <property type="entry name" value="NAD/diacylglycerol_kinase_sf"/>
</dbReference>
<dbReference type="EMBL" id="LWBR01000032">
    <property type="protein sequence ID" value="KZN95974.1"/>
    <property type="molecule type" value="Genomic_DNA"/>
</dbReference>
<gene>
    <name evidence="13" type="ORF">AZI98_11145</name>
</gene>
<dbReference type="STRING" id="33936.AZI98_11145"/>